<evidence type="ECO:0000313" key="1">
    <source>
        <dbReference type="EMBL" id="KAK3772916.1"/>
    </source>
</evidence>
<dbReference type="SUPFAM" id="SSF53098">
    <property type="entry name" value="Ribonuclease H-like"/>
    <property type="match status" value="1"/>
</dbReference>
<comment type="caution">
    <text evidence="1">The sequence shown here is derived from an EMBL/GenBank/DDBJ whole genome shotgun (WGS) entry which is preliminary data.</text>
</comment>
<dbReference type="AlphaFoldDB" id="A0AAE0ZQ30"/>
<dbReference type="InterPro" id="IPR012337">
    <property type="entry name" value="RNaseH-like_sf"/>
</dbReference>
<dbReference type="EMBL" id="JAWDGP010003588">
    <property type="protein sequence ID" value="KAK3772916.1"/>
    <property type="molecule type" value="Genomic_DNA"/>
</dbReference>
<sequence length="503" mass="57610">MSTKKKWKTSYDSGRKFRKDWEEQFTWVSQAKDGSDKAFCRYCHVDITARLSCLKSHEGTDKHMLKAPSKNLKSLSQMDAQVQKTARSREKEGELTKENKEMDLHIAVFVACHTAIHTVDHLGQVVRKHDEGSSLGKLKLGRTKCSALIKKVIAPTLKEELKENIHGKRRNTCSTRLQIQRLLKEMLLDPVNKLLFHFAIPVVQEFERVNSLFQSSKMDPLVLNKELFLLHSSLKARIFHDDGSKKELRSCDYGCKFEMELQKYMHNVKEDKQAAEIRINDTVFRCHSMLEEAFVQVEKRLPPSMEVFKGLGALNPQKVLSPVEKACFKDLPSKFLMDDNLSGIEEQYRRIHLVDWTLEPAFKNAALPTDAELFWMGVKQTQGFKGLADYALTCLVTPTSNASIERIFSMVTSTKTKIRNRMSSSTLDAIIRIKTHLFLKDLCYVNFRATDKMFQLFTTDIMYPTKETLSGASSSTTELDDDGGDWLEMSEAQEDVGHAHTFF</sequence>
<evidence type="ECO:0008006" key="3">
    <source>
        <dbReference type="Google" id="ProtNLM"/>
    </source>
</evidence>
<keyword evidence="2" id="KW-1185">Reference proteome</keyword>
<accession>A0AAE0ZQ30</accession>
<evidence type="ECO:0000313" key="2">
    <source>
        <dbReference type="Proteomes" id="UP001283361"/>
    </source>
</evidence>
<dbReference type="Proteomes" id="UP001283361">
    <property type="component" value="Unassembled WGS sequence"/>
</dbReference>
<proteinExistence type="predicted"/>
<reference evidence="1" key="1">
    <citation type="journal article" date="2023" name="G3 (Bethesda)">
        <title>A reference genome for the long-term kleptoplast-retaining sea slug Elysia crispata morphotype clarki.</title>
        <authorList>
            <person name="Eastman K.E."/>
            <person name="Pendleton A.L."/>
            <person name="Shaikh M.A."/>
            <person name="Suttiyut T."/>
            <person name="Ogas R."/>
            <person name="Tomko P."/>
            <person name="Gavelis G."/>
            <person name="Widhalm J.R."/>
            <person name="Wisecaver J.H."/>
        </authorList>
    </citation>
    <scope>NUCLEOTIDE SEQUENCE</scope>
    <source>
        <strain evidence="1">ECLA1</strain>
    </source>
</reference>
<name>A0AAE0ZQ30_9GAST</name>
<dbReference type="PANTHER" id="PTHR37162:SF1">
    <property type="entry name" value="BED-TYPE DOMAIN-CONTAINING PROTEIN"/>
    <property type="match status" value="1"/>
</dbReference>
<dbReference type="PANTHER" id="PTHR37162">
    <property type="entry name" value="HAT FAMILY DIMERISATION DOMAINCONTAINING PROTEIN-RELATED"/>
    <property type="match status" value="1"/>
</dbReference>
<organism evidence="1 2">
    <name type="scientific">Elysia crispata</name>
    <name type="common">lettuce slug</name>
    <dbReference type="NCBI Taxonomy" id="231223"/>
    <lineage>
        <taxon>Eukaryota</taxon>
        <taxon>Metazoa</taxon>
        <taxon>Spiralia</taxon>
        <taxon>Lophotrochozoa</taxon>
        <taxon>Mollusca</taxon>
        <taxon>Gastropoda</taxon>
        <taxon>Heterobranchia</taxon>
        <taxon>Euthyneura</taxon>
        <taxon>Panpulmonata</taxon>
        <taxon>Sacoglossa</taxon>
        <taxon>Placobranchoidea</taxon>
        <taxon>Plakobranchidae</taxon>
        <taxon>Elysia</taxon>
    </lineage>
</organism>
<gene>
    <name evidence="1" type="ORF">RRG08_024100</name>
</gene>
<protein>
    <recommendedName>
        <fullName evidence="3">HAT C-terminal dimerisation domain-containing protein</fullName>
    </recommendedName>
</protein>